<comment type="caution">
    <text evidence="2">The sequence shown here is derived from an EMBL/GenBank/DDBJ whole genome shotgun (WGS) entry which is preliminary data.</text>
</comment>
<feature type="transmembrane region" description="Helical" evidence="1">
    <location>
        <begin position="153"/>
        <end position="177"/>
    </location>
</feature>
<dbReference type="RefSeq" id="WP_238722264.1">
    <property type="nucleotide sequence ID" value="NZ_JAHQCW010000026.1"/>
</dbReference>
<keyword evidence="1" id="KW-0812">Transmembrane</keyword>
<sequence length="213" mass="23765">MILTALKKDLILIKRSLIMVLLQYYLMLLAATVLLPSAVEAFPSLGYLLCLCITTGLIYSLLFEADSKYHIHALLFSTPMTPSCILYGRYLIGYCTWISATLLYILPGFFPPVRRLLPPLDLHMAAGGLLLTTILCALLVPLHALLEETKASLLAMLILAPAFLLVFLLCEAMGHFFPRLSPLVLILLLLPVTALASYLSIRFTRPRLIKKEY</sequence>
<dbReference type="EMBL" id="JAHQCW010000026">
    <property type="protein sequence ID" value="MBU9737912.1"/>
    <property type="molecule type" value="Genomic_DNA"/>
</dbReference>
<keyword evidence="3" id="KW-1185">Reference proteome</keyword>
<protein>
    <submittedName>
        <fullName evidence="2">ABC-2 transporter permease</fullName>
    </submittedName>
</protein>
<accession>A0A949NBS8</accession>
<keyword evidence="1" id="KW-0472">Membrane</keyword>
<feature type="transmembrane region" description="Helical" evidence="1">
    <location>
        <begin position="21"/>
        <end position="39"/>
    </location>
</feature>
<dbReference type="Pfam" id="PF13346">
    <property type="entry name" value="ABC2_membrane_5"/>
    <property type="match status" value="1"/>
</dbReference>
<evidence type="ECO:0000313" key="3">
    <source>
        <dbReference type="Proteomes" id="UP000712157"/>
    </source>
</evidence>
<dbReference type="AlphaFoldDB" id="A0A949NBS8"/>
<dbReference type="InterPro" id="IPR025699">
    <property type="entry name" value="ABC2_memb-like"/>
</dbReference>
<proteinExistence type="predicted"/>
<dbReference type="Proteomes" id="UP000712157">
    <property type="component" value="Unassembled WGS sequence"/>
</dbReference>
<feature type="transmembrane region" description="Helical" evidence="1">
    <location>
        <begin position="126"/>
        <end position="146"/>
    </location>
</feature>
<keyword evidence="1" id="KW-1133">Transmembrane helix</keyword>
<reference evidence="2" key="1">
    <citation type="submission" date="2021-06" db="EMBL/GenBank/DDBJ databases">
        <title>Description of novel taxa of the family Lachnospiraceae.</title>
        <authorList>
            <person name="Chaplin A.V."/>
            <person name="Sokolova S.R."/>
            <person name="Pikina A.P."/>
            <person name="Korzhanova M."/>
            <person name="Belova V."/>
            <person name="Korostin D."/>
            <person name="Efimov B.A."/>
        </authorList>
    </citation>
    <scope>NUCLEOTIDE SEQUENCE</scope>
    <source>
        <strain evidence="2">ASD5720</strain>
    </source>
</reference>
<organism evidence="2 3">
    <name type="scientific">Diplocloster agilis</name>
    <dbReference type="NCBI Taxonomy" id="2850323"/>
    <lineage>
        <taxon>Bacteria</taxon>
        <taxon>Bacillati</taxon>
        <taxon>Bacillota</taxon>
        <taxon>Clostridia</taxon>
        <taxon>Lachnospirales</taxon>
        <taxon>Lachnospiraceae</taxon>
        <taxon>Diplocloster</taxon>
    </lineage>
</organism>
<evidence type="ECO:0000256" key="1">
    <source>
        <dbReference type="SAM" id="Phobius"/>
    </source>
</evidence>
<feature type="transmembrane region" description="Helical" evidence="1">
    <location>
        <begin position="183"/>
        <end position="201"/>
    </location>
</feature>
<name>A0A949NBS8_9FIRM</name>
<evidence type="ECO:0000313" key="2">
    <source>
        <dbReference type="EMBL" id="MBU9737912.1"/>
    </source>
</evidence>
<feature type="transmembrane region" description="Helical" evidence="1">
    <location>
        <begin position="84"/>
        <end position="106"/>
    </location>
</feature>
<gene>
    <name evidence="2" type="ORF">KTH89_15315</name>
</gene>
<feature type="transmembrane region" description="Helical" evidence="1">
    <location>
        <begin position="45"/>
        <end position="63"/>
    </location>
</feature>